<protein>
    <submittedName>
        <fullName evidence="3">Short-chain dehydrogenase</fullName>
    </submittedName>
</protein>
<accession>A0AA37T1P5</accession>
<dbReference type="FunFam" id="3.40.50.720:FF:000084">
    <property type="entry name" value="Short-chain dehydrogenase reductase"/>
    <property type="match status" value="1"/>
</dbReference>
<reference evidence="3" key="1">
    <citation type="journal article" date="2014" name="Int. J. Syst. Evol. Microbiol.">
        <title>Complete genome sequence of Corynebacterium casei LMG S-19264T (=DSM 44701T), isolated from a smear-ripened cheese.</title>
        <authorList>
            <consortium name="US DOE Joint Genome Institute (JGI-PGF)"/>
            <person name="Walter F."/>
            <person name="Albersmeier A."/>
            <person name="Kalinowski J."/>
            <person name="Ruckert C."/>
        </authorList>
    </citation>
    <scope>NUCLEOTIDE SEQUENCE</scope>
    <source>
        <strain evidence="3">NBRC 110023</strain>
    </source>
</reference>
<proteinExistence type="inferred from homology"/>
<dbReference type="InterPro" id="IPR036291">
    <property type="entry name" value="NAD(P)-bd_dom_sf"/>
</dbReference>
<dbReference type="PANTHER" id="PTHR43975:SF2">
    <property type="entry name" value="EG:BACR7A4.14 PROTEIN-RELATED"/>
    <property type="match status" value="1"/>
</dbReference>
<evidence type="ECO:0000256" key="2">
    <source>
        <dbReference type="RuleBase" id="RU000363"/>
    </source>
</evidence>
<keyword evidence="4" id="KW-1185">Reference proteome</keyword>
<reference evidence="3" key="2">
    <citation type="submission" date="2023-01" db="EMBL/GenBank/DDBJ databases">
        <title>Draft genome sequence of Agaribacter marinus strain NBRC 110023.</title>
        <authorList>
            <person name="Sun Q."/>
            <person name="Mori K."/>
        </authorList>
    </citation>
    <scope>NUCLEOTIDE SEQUENCE</scope>
    <source>
        <strain evidence="3">NBRC 110023</strain>
    </source>
</reference>
<dbReference type="InterPro" id="IPR020904">
    <property type="entry name" value="Sc_DH/Rdtase_CS"/>
</dbReference>
<dbReference type="PRINTS" id="PR00080">
    <property type="entry name" value="SDRFAMILY"/>
</dbReference>
<organism evidence="3 4">
    <name type="scientific">Agaribacter marinus</name>
    <dbReference type="NCBI Taxonomy" id="1431249"/>
    <lineage>
        <taxon>Bacteria</taxon>
        <taxon>Pseudomonadati</taxon>
        <taxon>Pseudomonadota</taxon>
        <taxon>Gammaproteobacteria</taxon>
        <taxon>Alteromonadales</taxon>
        <taxon>Alteromonadaceae</taxon>
        <taxon>Agaribacter</taxon>
    </lineage>
</organism>
<dbReference type="PROSITE" id="PS00061">
    <property type="entry name" value="ADH_SHORT"/>
    <property type="match status" value="1"/>
</dbReference>
<dbReference type="Pfam" id="PF00106">
    <property type="entry name" value="adh_short"/>
    <property type="match status" value="1"/>
</dbReference>
<dbReference type="PANTHER" id="PTHR43975">
    <property type="entry name" value="ZGC:101858"/>
    <property type="match status" value="1"/>
</dbReference>
<evidence type="ECO:0000313" key="3">
    <source>
        <dbReference type="EMBL" id="GLR71966.1"/>
    </source>
</evidence>
<dbReference type="Proteomes" id="UP001156601">
    <property type="component" value="Unassembled WGS sequence"/>
</dbReference>
<dbReference type="InterPro" id="IPR002347">
    <property type="entry name" value="SDR_fam"/>
</dbReference>
<comment type="similarity">
    <text evidence="1 2">Belongs to the short-chain dehydrogenases/reductases (SDR) family.</text>
</comment>
<dbReference type="Gene3D" id="3.40.50.720">
    <property type="entry name" value="NAD(P)-binding Rossmann-like Domain"/>
    <property type="match status" value="1"/>
</dbReference>
<comment type="caution">
    <text evidence="3">The sequence shown here is derived from an EMBL/GenBank/DDBJ whole genome shotgun (WGS) entry which is preliminary data.</text>
</comment>
<dbReference type="AlphaFoldDB" id="A0AA37T1P5"/>
<evidence type="ECO:0000256" key="1">
    <source>
        <dbReference type="ARBA" id="ARBA00006484"/>
    </source>
</evidence>
<gene>
    <name evidence="3" type="ORF">GCM10007852_28740</name>
</gene>
<name>A0AA37T1P5_9ALTE</name>
<sequence>MNTFIENKTIIITGASQGIGHATALYLARHGANLVLISRNQGKLAALQSNIQTNGGNAIYVQGDVADYRVLQKAVNCAHKHFSQVDVLINNAGTINPIERLAESDVTAWSKVVDTNIKGVYHGIRAVIPAMLQQGRGIIINISSGAATSALEGWSHYCSTKAAVLSLTRCVHKEYARHGVRVIGLSPGTVATEMQTTIRESGINPVSKLDWSAHIPANWVAKAIAFLMSDDAAELAGDDFSLKHKEGRVRAGLPV</sequence>
<dbReference type="CDD" id="cd05233">
    <property type="entry name" value="SDR_c"/>
    <property type="match status" value="1"/>
</dbReference>
<dbReference type="RefSeq" id="WP_284218300.1">
    <property type="nucleotide sequence ID" value="NZ_BSOT01000006.1"/>
</dbReference>
<dbReference type="PRINTS" id="PR00081">
    <property type="entry name" value="GDHRDH"/>
</dbReference>
<dbReference type="SUPFAM" id="SSF51735">
    <property type="entry name" value="NAD(P)-binding Rossmann-fold domains"/>
    <property type="match status" value="1"/>
</dbReference>
<evidence type="ECO:0000313" key="4">
    <source>
        <dbReference type="Proteomes" id="UP001156601"/>
    </source>
</evidence>
<dbReference type="EMBL" id="BSOT01000006">
    <property type="protein sequence ID" value="GLR71966.1"/>
    <property type="molecule type" value="Genomic_DNA"/>
</dbReference>